<accession>A0ABQ9GQD9</accession>
<dbReference type="Gene3D" id="3.30.420.10">
    <property type="entry name" value="Ribonuclease H-like superfamily/Ribonuclease H"/>
    <property type="match status" value="1"/>
</dbReference>
<evidence type="ECO:0000313" key="2">
    <source>
        <dbReference type="Proteomes" id="UP001159363"/>
    </source>
</evidence>
<keyword evidence="2" id="KW-1185">Reference proteome</keyword>
<dbReference type="EMBL" id="JARBHB010000010">
    <property type="protein sequence ID" value="KAJ8874228.1"/>
    <property type="molecule type" value="Genomic_DNA"/>
</dbReference>
<proteinExistence type="predicted"/>
<dbReference type="Proteomes" id="UP001159363">
    <property type="component" value="Chromosome 9"/>
</dbReference>
<comment type="caution">
    <text evidence="1">The sequence shown here is derived from an EMBL/GenBank/DDBJ whole genome shotgun (WGS) entry which is preliminary data.</text>
</comment>
<organism evidence="1 2">
    <name type="scientific">Dryococelus australis</name>
    <dbReference type="NCBI Taxonomy" id="614101"/>
    <lineage>
        <taxon>Eukaryota</taxon>
        <taxon>Metazoa</taxon>
        <taxon>Ecdysozoa</taxon>
        <taxon>Arthropoda</taxon>
        <taxon>Hexapoda</taxon>
        <taxon>Insecta</taxon>
        <taxon>Pterygota</taxon>
        <taxon>Neoptera</taxon>
        <taxon>Polyneoptera</taxon>
        <taxon>Phasmatodea</taxon>
        <taxon>Verophasmatodea</taxon>
        <taxon>Anareolatae</taxon>
        <taxon>Phasmatidae</taxon>
        <taxon>Eurycanthinae</taxon>
        <taxon>Dryococelus</taxon>
    </lineage>
</organism>
<sequence length="238" mass="26979">MLSARRRESKSPDIAYRSESGTLLKISAHFGLQLILDTLIRLLDRDAAMEKMTAASMYKTVHVALFGTDGRVGVWRRPGERIIEAEVDQSVHFGGGLVMVWGGIALDTITESIHAVSIEAMKQFARLLPSSVVLPCLTATSVQTRYRYAKYLCVQDTLGVYMEQRRNARTEEKEVPENTRQPAASSGTARLPYVKIRERPRRKSNPVHLSGRRVVWPYTYKNTELRLRTMACPTLWQL</sequence>
<gene>
    <name evidence="1" type="ORF">PR048_025070</name>
</gene>
<protein>
    <submittedName>
        <fullName evidence="1">Uncharacterized protein</fullName>
    </submittedName>
</protein>
<reference evidence="1 2" key="1">
    <citation type="submission" date="2023-02" db="EMBL/GenBank/DDBJ databases">
        <title>LHISI_Scaffold_Assembly.</title>
        <authorList>
            <person name="Stuart O.P."/>
            <person name="Cleave R."/>
            <person name="Magrath M.J.L."/>
            <person name="Mikheyev A.S."/>
        </authorList>
    </citation>
    <scope>NUCLEOTIDE SEQUENCE [LARGE SCALE GENOMIC DNA]</scope>
    <source>
        <strain evidence="1">Daus_M_001</strain>
        <tissue evidence="1">Leg muscle</tissue>
    </source>
</reference>
<evidence type="ECO:0000313" key="1">
    <source>
        <dbReference type="EMBL" id="KAJ8874228.1"/>
    </source>
</evidence>
<dbReference type="InterPro" id="IPR036397">
    <property type="entry name" value="RNaseH_sf"/>
</dbReference>
<name>A0ABQ9GQD9_9NEOP</name>